<dbReference type="EMBL" id="JARKIB010000586">
    <property type="protein sequence ID" value="KAJ7698531.1"/>
    <property type="molecule type" value="Genomic_DNA"/>
</dbReference>
<name>A0AAD7DT28_9AGAR</name>
<evidence type="ECO:0000313" key="2">
    <source>
        <dbReference type="Proteomes" id="UP001215598"/>
    </source>
</evidence>
<evidence type="ECO:0000313" key="1">
    <source>
        <dbReference type="EMBL" id="KAJ7698531.1"/>
    </source>
</evidence>
<proteinExistence type="predicted"/>
<protein>
    <submittedName>
        <fullName evidence="1">Uncharacterized protein</fullName>
    </submittedName>
</protein>
<dbReference type="AlphaFoldDB" id="A0AAD7DT28"/>
<accession>A0AAD7DT28</accession>
<dbReference type="Proteomes" id="UP001215598">
    <property type="component" value="Unassembled WGS sequence"/>
</dbReference>
<organism evidence="1 2">
    <name type="scientific">Mycena metata</name>
    <dbReference type="NCBI Taxonomy" id="1033252"/>
    <lineage>
        <taxon>Eukaryota</taxon>
        <taxon>Fungi</taxon>
        <taxon>Dikarya</taxon>
        <taxon>Basidiomycota</taxon>
        <taxon>Agaricomycotina</taxon>
        <taxon>Agaricomycetes</taxon>
        <taxon>Agaricomycetidae</taxon>
        <taxon>Agaricales</taxon>
        <taxon>Marasmiineae</taxon>
        <taxon>Mycenaceae</taxon>
        <taxon>Mycena</taxon>
    </lineage>
</organism>
<sequence>MYLFPSTQLPFPRFWFTPYSPEWPESRTRLALNAIWNPNIIHTSMRNGGFVGLKGEFLIDLRSLGDRTYGRLNLLAVLEFVPELNSVQVSVGSTRLSGTFTSLGDRNYGRMNPGLNFNYSFNVVPLIQEGVPMQLTIVLGVSYSSNRVVQPSMLLRIVNSFIFHGLSTDIYRPHLEITLIPMIWTRCVRVPMVFDSGVSSDIHSSIEYLIRGEHILAFRQIITGKEGDEGGRKRAIAPCLPLASGADARRMQQMREGMIRVTEGIGRGWRAEAGVDTWLFLPAVASL</sequence>
<reference evidence="1" key="1">
    <citation type="submission" date="2023-03" db="EMBL/GenBank/DDBJ databases">
        <title>Massive genome expansion in bonnet fungi (Mycena s.s.) driven by repeated elements and novel gene families across ecological guilds.</title>
        <authorList>
            <consortium name="Lawrence Berkeley National Laboratory"/>
            <person name="Harder C.B."/>
            <person name="Miyauchi S."/>
            <person name="Viragh M."/>
            <person name="Kuo A."/>
            <person name="Thoen E."/>
            <person name="Andreopoulos B."/>
            <person name="Lu D."/>
            <person name="Skrede I."/>
            <person name="Drula E."/>
            <person name="Henrissat B."/>
            <person name="Morin E."/>
            <person name="Kohler A."/>
            <person name="Barry K."/>
            <person name="LaButti K."/>
            <person name="Morin E."/>
            <person name="Salamov A."/>
            <person name="Lipzen A."/>
            <person name="Mereny Z."/>
            <person name="Hegedus B."/>
            <person name="Baldrian P."/>
            <person name="Stursova M."/>
            <person name="Weitz H."/>
            <person name="Taylor A."/>
            <person name="Grigoriev I.V."/>
            <person name="Nagy L.G."/>
            <person name="Martin F."/>
            <person name="Kauserud H."/>
        </authorList>
    </citation>
    <scope>NUCLEOTIDE SEQUENCE</scope>
    <source>
        <strain evidence="1">CBHHK182m</strain>
    </source>
</reference>
<gene>
    <name evidence="1" type="ORF">B0H16DRAFT_1705970</name>
</gene>
<keyword evidence="2" id="KW-1185">Reference proteome</keyword>
<comment type="caution">
    <text evidence="1">The sequence shown here is derived from an EMBL/GenBank/DDBJ whole genome shotgun (WGS) entry which is preliminary data.</text>
</comment>